<evidence type="ECO:0000313" key="1">
    <source>
        <dbReference type="EMBL" id="GAA5226963.1"/>
    </source>
</evidence>
<dbReference type="Gene3D" id="3.40.630.30">
    <property type="match status" value="1"/>
</dbReference>
<gene>
    <name evidence="1" type="ORF">GCM10025778_14960</name>
</gene>
<name>A0ABP9TMH1_9MICC</name>
<comment type="caution">
    <text evidence="1">The sequence shown here is derived from an EMBL/GenBank/DDBJ whole genome shotgun (WGS) entry which is preliminary data.</text>
</comment>
<evidence type="ECO:0000313" key="2">
    <source>
        <dbReference type="Proteomes" id="UP001501257"/>
    </source>
</evidence>
<accession>A0ABP9TMH1</accession>
<protein>
    <recommendedName>
        <fullName evidence="3">N-acetyltransferase domain-containing protein</fullName>
    </recommendedName>
</protein>
<dbReference type="SUPFAM" id="SSF55729">
    <property type="entry name" value="Acyl-CoA N-acyltransferases (Nat)"/>
    <property type="match status" value="1"/>
</dbReference>
<proteinExistence type="predicted"/>
<sequence length="114" mass="12591">MPASSGDIAMKDYVMLYSVAVTEGKRRGRVGAQLLGKMEDVALKAGSKTVYGVTSADSAAFYKARGYQVQKPDEMFRTYWGESEVAFSISGDAQWFSKGLKRRSSSWLTNLFNP</sequence>
<evidence type="ECO:0008006" key="3">
    <source>
        <dbReference type="Google" id="ProtNLM"/>
    </source>
</evidence>
<keyword evidence="2" id="KW-1185">Reference proteome</keyword>
<dbReference type="EMBL" id="BAABLK010000025">
    <property type="protein sequence ID" value="GAA5226963.1"/>
    <property type="molecule type" value="Genomic_DNA"/>
</dbReference>
<dbReference type="InterPro" id="IPR016181">
    <property type="entry name" value="Acyl_CoA_acyltransferase"/>
</dbReference>
<dbReference type="Proteomes" id="UP001501257">
    <property type="component" value="Unassembled WGS sequence"/>
</dbReference>
<reference evidence="2" key="1">
    <citation type="journal article" date="2019" name="Int. J. Syst. Evol. Microbiol.">
        <title>The Global Catalogue of Microorganisms (GCM) 10K type strain sequencing project: providing services to taxonomists for standard genome sequencing and annotation.</title>
        <authorList>
            <consortium name="The Broad Institute Genomics Platform"/>
            <consortium name="The Broad Institute Genome Sequencing Center for Infectious Disease"/>
            <person name="Wu L."/>
            <person name="Ma J."/>
        </authorList>
    </citation>
    <scope>NUCLEOTIDE SEQUENCE [LARGE SCALE GENOMIC DNA]</scope>
    <source>
        <strain evidence="2">JCM 18952</strain>
    </source>
</reference>
<organism evidence="1 2">
    <name type="scientific">Paeniglutamicibacter antarcticus</name>
    <dbReference type="NCBI Taxonomy" id="494023"/>
    <lineage>
        <taxon>Bacteria</taxon>
        <taxon>Bacillati</taxon>
        <taxon>Actinomycetota</taxon>
        <taxon>Actinomycetes</taxon>
        <taxon>Micrococcales</taxon>
        <taxon>Micrococcaceae</taxon>
        <taxon>Paeniglutamicibacter</taxon>
    </lineage>
</organism>